<sequence>MLYQKWHWEFLGRWIIRTACMLFLAGAGADDAAIEVVEDLGEDGKRLLKQEAIRQNCRFSVAQTMIVMLDID</sequence>
<protein>
    <submittedName>
        <fullName evidence="1">Uncharacterized protein</fullName>
    </submittedName>
</protein>
<keyword evidence="2" id="KW-1185">Reference proteome</keyword>
<dbReference type="AlphaFoldDB" id="A0A518AU48"/>
<dbReference type="Proteomes" id="UP000315750">
    <property type="component" value="Chromosome"/>
</dbReference>
<gene>
    <name evidence="1" type="ORF">Pan181_44580</name>
</gene>
<organism evidence="1 2">
    <name type="scientific">Aeoliella mucimassa</name>
    <dbReference type="NCBI Taxonomy" id="2527972"/>
    <lineage>
        <taxon>Bacteria</taxon>
        <taxon>Pseudomonadati</taxon>
        <taxon>Planctomycetota</taxon>
        <taxon>Planctomycetia</taxon>
        <taxon>Pirellulales</taxon>
        <taxon>Lacipirellulaceae</taxon>
        <taxon>Aeoliella</taxon>
    </lineage>
</organism>
<dbReference type="EMBL" id="CP036278">
    <property type="protein sequence ID" value="QDU58225.1"/>
    <property type="molecule type" value="Genomic_DNA"/>
</dbReference>
<accession>A0A518AU48</accession>
<proteinExistence type="predicted"/>
<name>A0A518AU48_9BACT</name>
<evidence type="ECO:0000313" key="2">
    <source>
        <dbReference type="Proteomes" id="UP000315750"/>
    </source>
</evidence>
<reference evidence="1 2" key="1">
    <citation type="submission" date="2019-02" db="EMBL/GenBank/DDBJ databases">
        <title>Deep-cultivation of Planctomycetes and their phenomic and genomic characterization uncovers novel biology.</title>
        <authorList>
            <person name="Wiegand S."/>
            <person name="Jogler M."/>
            <person name="Boedeker C."/>
            <person name="Pinto D."/>
            <person name="Vollmers J."/>
            <person name="Rivas-Marin E."/>
            <person name="Kohn T."/>
            <person name="Peeters S.H."/>
            <person name="Heuer A."/>
            <person name="Rast P."/>
            <person name="Oberbeckmann S."/>
            <person name="Bunk B."/>
            <person name="Jeske O."/>
            <person name="Meyerdierks A."/>
            <person name="Storesund J.E."/>
            <person name="Kallscheuer N."/>
            <person name="Luecker S."/>
            <person name="Lage O.M."/>
            <person name="Pohl T."/>
            <person name="Merkel B.J."/>
            <person name="Hornburger P."/>
            <person name="Mueller R.-W."/>
            <person name="Bruemmer F."/>
            <person name="Labrenz M."/>
            <person name="Spormann A.M."/>
            <person name="Op den Camp H."/>
            <person name="Overmann J."/>
            <person name="Amann R."/>
            <person name="Jetten M.S.M."/>
            <person name="Mascher T."/>
            <person name="Medema M.H."/>
            <person name="Devos D.P."/>
            <person name="Kaster A.-K."/>
            <person name="Ovreas L."/>
            <person name="Rohde M."/>
            <person name="Galperin M.Y."/>
            <person name="Jogler C."/>
        </authorList>
    </citation>
    <scope>NUCLEOTIDE SEQUENCE [LARGE SCALE GENOMIC DNA]</scope>
    <source>
        <strain evidence="1 2">Pan181</strain>
    </source>
</reference>
<dbReference type="KEGG" id="amuc:Pan181_44580"/>
<evidence type="ECO:0000313" key="1">
    <source>
        <dbReference type="EMBL" id="QDU58225.1"/>
    </source>
</evidence>